<gene>
    <name evidence="1" type="ORF">K444DRAFT_525847</name>
</gene>
<reference evidence="1 2" key="1">
    <citation type="submission" date="2016-04" db="EMBL/GenBank/DDBJ databases">
        <title>A degradative enzymes factory behind the ericoid mycorrhizal symbiosis.</title>
        <authorList>
            <consortium name="DOE Joint Genome Institute"/>
            <person name="Martino E."/>
            <person name="Morin E."/>
            <person name="Grelet G."/>
            <person name="Kuo A."/>
            <person name="Kohler A."/>
            <person name="Daghino S."/>
            <person name="Barry K."/>
            <person name="Choi C."/>
            <person name="Cichocki N."/>
            <person name="Clum A."/>
            <person name="Copeland A."/>
            <person name="Hainaut M."/>
            <person name="Haridas S."/>
            <person name="Labutti K."/>
            <person name="Lindquist E."/>
            <person name="Lipzen A."/>
            <person name="Khouja H.-R."/>
            <person name="Murat C."/>
            <person name="Ohm R."/>
            <person name="Olson A."/>
            <person name="Spatafora J."/>
            <person name="Veneault-Fourrey C."/>
            <person name="Henrissat B."/>
            <person name="Grigoriev I."/>
            <person name="Martin F."/>
            <person name="Perotto S."/>
        </authorList>
    </citation>
    <scope>NUCLEOTIDE SEQUENCE [LARGE SCALE GENOMIC DNA]</scope>
    <source>
        <strain evidence="1 2">E</strain>
    </source>
</reference>
<dbReference type="AlphaFoldDB" id="A0A2J6TEA4"/>
<dbReference type="Proteomes" id="UP000235371">
    <property type="component" value="Unassembled WGS sequence"/>
</dbReference>
<dbReference type="OrthoDB" id="3558767at2759"/>
<dbReference type="RefSeq" id="XP_024738223.1">
    <property type="nucleotide sequence ID" value="XM_024874490.1"/>
</dbReference>
<keyword evidence="2" id="KW-1185">Reference proteome</keyword>
<dbReference type="EMBL" id="KZ613786">
    <property type="protein sequence ID" value="PMD61319.1"/>
    <property type="molecule type" value="Genomic_DNA"/>
</dbReference>
<protein>
    <submittedName>
        <fullName evidence="1">Uncharacterized protein</fullName>
    </submittedName>
</protein>
<dbReference type="InParanoid" id="A0A2J6TEA4"/>
<evidence type="ECO:0000313" key="2">
    <source>
        <dbReference type="Proteomes" id="UP000235371"/>
    </source>
</evidence>
<proteinExistence type="predicted"/>
<dbReference type="GeneID" id="36582570"/>
<sequence>SRLLDLVEIFREYTEFGRIRHTSTLLASQVANLENATKRIEIQSRTQAKLATQAKTTPEKPTWAKIATQESQSHSEKDWTIVLHTNSSSTRDTSSKSTALSRKSTFLLAYMEQASSFSAISTCNSLNTAFRSKGIKELVISTVSLSSKGNIIVNTTPEFNSDFLVQNQAIIKGVLPLVTSIQKGEPWYKVIIYGLPIREFDIPEGMDLRAGSVIVAFPTEIQANRAIKNRLLIAGISAKVVKYHTISSTIQYTRCAGYGHLDSICKKEPKCLLYSEGHVTENHFCSICKKKGKKCPHVTTKCSNCLSTTYSASSKLCEVYLAIKKATTTIIPTITINE</sequence>
<organism evidence="1 2">
    <name type="scientific">Hyaloscypha bicolor E</name>
    <dbReference type="NCBI Taxonomy" id="1095630"/>
    <lineage>
        <taxon>Eukaryota</taxon>
        <taxon>Fungi</taxon>
        <taxon>Dikarya</taxon>
        <taxon>Ascomycota</taxon>
        <taxon>Pezizomycotina</taxon>
        <taxon>Leotiomycetes</taxon>
        <taxon>Helotiales</taxon>
        <taxon>Hyaloscyphaceae</taxon>
        <taxon>Hyaloscypha</taxon>
        <taxon>Hyaloscypha bicolor</taxon>
    </lineage>
</organism>
<evidence type="ECO:0000313" key="1">
    <source>
        <dbReference type="EMBL" id="PMD61319.1"/>
    </source>
</evidence>
<accession>A0A2J6TEA4</accession>
<name>A0A2J6TEA4_9HELO</name>
<feature type="non-terminal residue" evidence="1">
    <location>
        <position position="1"/>
    </location>
</feature>